<protein>
    <submittedName>
        <fullName evidence="1">Uncharacterized protein</fullName>
    </submittedName>
</protein>
<dbReference type="Proteomes" id="UP000006222">
    <property type="component" value="Unassembled WGS sequence"/>
</dbReference>
<evidence type="ECO:0000313" key="1">
    <source>
        <dbReference type="EMBL" id="EGF28195.1"/>
    </source>
</evidence>
<accession>F2AQ59</accession>
<evidence type="ECO:0000313" key="2">
    <source>
        <dbReference type="Proteomes" id="UP000006222"/>
    </source>
</evidence>
<proteinExistence type="predicted"/>
<dbReference type="PATRIC" id="fig|991778.3.peg.1937"/>
<sequence>MRNRGKTRRQASLNHANHPICQTAAFILILVYEMRRLIELEPKMRFS</sequence>
<dbReference type="AlphaFoldDB" id="F2AQ59"/>
<gene>
    <name evidence="1" type="ORF">RBWH47_02853</name>
</gene>
<comment type="caution">
    <text evidence="1">The sequence shown here is derived from an EMBL/GenBank/DDBJ whole genome shotgun (WGS) entry which is preliminary data.</text>
</comment>
<organism evidence="1 2">
    <name type="scientific">Rhodopirellula baltica WH47</name>
    <dbReference type="NCBI Taxonomy" id="991778"/>
    <lineage>
        <taxon>Bacteria</taxon>
        <taxon>Pseudomonadati</taxon>
        <taxon>Planctomycetota</taxon>
        <taxon>Planctomycetia</taxon>
        <taxon>Pirellulales</taxon>
        <taxon>Pirellulaceae</taxon>
        <taxon>Rhodopirellula</taxon>
    </lineage>
</organism>
<name>F2AQ59_RHOBT</name>
<reference evidence="1 2" key="1">
    <citation type="journal article" date="2013" name="Mar. Genomics">
        <title>Expression of sulfatases in Rhodopirellula baltica and the diversity of sulfatases in the genus Rhodopirellula.</title>
        <authorList>
            <person name="Wegner C.E."/>
            <person name="Richter-Heitmann T."/>
            <person name="Klindworth A."/>
            <person name="Klockow C."/>
            <person name="Richter M."/>
            <person name="Achstetter T."/>
            <person name="Glockner F.O."/>
            <person name="Harder J."/>
        </authorList>
    </citation>
    <scope>NUCLEOTIDE SEQUENCE [LARGE SCALE GENOMIC DNA]</scope>
    <source>
        <strain evidence="1 2">WH47</strain>
    </source>
</reference>
<dbReference type="EMBL" id="AFAR01000106">
    <property type="protein sequence ID" value="EGF28195.1"/>
    <property type="molecule type" value="Genomic_DNA"/>
</dbReference>